<keyword evidence="6" id="KW-1185">Reference proteome</keyword>
<dbReference type="PANTHER" id="PTHR30146:SF109">
    <property type="entry name" value="HTH-TYPE TRANSCRIPTIONAL REGULATOR GALS"/>
    <property type="match status" value="1"/>
</dbReference>
<dbReference type="PROSITE" id="PS00356">
    <property type="entry name" value="HTH_LACI_1"/>
    <property type="match status" value="1"/>
</dbReference>
<evidence type="ECO:0000256" key="3">
    <source>
        <dbReference type="ARBA" id="ARBA00023163"/>
    </source>
</evidence>
<dbReference type="PANTHER" id="PTHR30146">
    <property type="entry name" value="LACI-RELATED TRANSCRIPTIONAL REPRESSOR"/>
    <property type="match status" value="1"/>
</dbReference>
<dbReference type="RefSeq" id="WP_212903252.1">
    <property type="nucleotide sequence ID" value="NZ_BOPZ01000007.1"/>
</dbReference>
<keyword evidence="3" id="KW-0804">Transcription</keyword>
<evidence type="ECO:0000313" key="5">
    <source>
        <dbReference type="EMBL" id="GIM28527.1"/>
    </source>
</evidence>
<evidence type="ECO:0000256" key="2">
    <source>
        <dbReference type="ARBA" id="ARBA00023125"/>
    </source>
</evidence>
<evidence type="ECO:0000313" key="6">
    <source>
        <dbReference type="Proteomes" id="UP000679179"/>
    </source>
</evidence>
<dbReference type="InterPro" id="IPR001761">
    <property type="entry name" value="Peripla_BP/Lac1_sug-bd_dom"/>
</dbReference>
<feature type="domain" description="HTH lacI-type" evidence="4">
    <location>
        <begin position="3"/>
        <end position="57"/>
    </location>
</feature>
<sequence>MKITINEIAEMAGVSKATVSRVLNQSKPVSDEIRDKVIKVIEETGFNPNSIARSLVIKKTYLIGIVIPEIANPYFSQLVRGIEDEANARDYNIVICNADNEFQKENKSLQVLKNKQVDGIVFLTSHLLEEHNLFFKTNSIPTVIIGTNSKEFNIPFVDIDNFTAAYDVVRYVVSLGHSSIGLIRGPLTYQNVSFFRLEGYKKALQDHGFPFEEHLVKSGDYKFESGYAAMEEFLKQDSKPTVIFAMNDEMAIGAMSCAIDSGLSVPEDISIIGFDDISLASMVRPMLTTVNQPVYEMGLESIKILINMIQCPDKKVENVIFPHKIIERQSMSKIKD</sequence>
<dbReference type="GO" id="GO:0003700">
    <property type="term" value="F:DNA-binding transcription factor activity"/>
    <property type="evidence" value="ECO:0007669"/>
    <property type="project" value="TreeGrafter"/>
</dbReference>
<proteinExistence type="predicted"/>
<dbReference type="AlphaFoldDB" id="A0A919RXY6"/>
<comment type="caution">
    <text evidence="5">The sequence shown here is derived from an EMBL/GenBank/DDBJ whole genome shotgun (WGS) entry which is preliminary data.</text>
</comment>
<keyword evidence="1" id="KW-0805">Transcription regulation</keyword>
<dbReference type="Gene3D" id="3.40.50.2300">
    <property type="match status" value="2"/>
</dbReference>
<gene>
    <name evidence="5" type="ORF">CPJCM30710_11930</name>
</gene>
<organism evidence="5 6">
    <name type="scientific">Clostridium polyendosporum</name>
    <dbReference type="NCBI Taxonomy" id="69208"/>
    <lineage>
        <taxon>Bacteria</taxon>
        <taxon>Bacillati</taxon>
        <taxon>Bacillota</taxon>
        <taxon>Clostridia</taxon>
        <taxon>Eubacteriales</taxon>
        <taxon>Clostridiaceae</taxon>
        <taxon>Clostridium</taxon>
    </lineage>
</organism>
<evidence type="ECO:0000256" key="1">
    <source>
        <dbReference type="ARBA" id="ARBA00023015"/>
    </source>
</evidence>
<reference evidence="5" key="1">
    <citation type="submission" date="2021-03" db="EMBL/GenBank/DDBJ databases">
        <title>Taxonomic study of Clostridium polyendosporum from meadow-gley soil under rice.</title>
        <authorList>
            <person name="Kobayashi H."/>
            <person name="Tanizawa Y."/>
            <person name="Yagura M."/>
        </authorList>
    </citation>
    <scope>NUCLEOTIDE SEQUENCE</scope>
    <source>
        <strain evidence="5">JCM 30710</strain>
    </source>
</reference>
<dbReference type="EMBL" id="BOPZ01000007">
    <property type="protein sequence ID" value="GIM28527.1"/>
    <property type="molecule type" value="Genomic_DNA"/>
</dbReference>
<dbReference type="Pfam" id="PF00356">
    <property type="entry name" value="LacI"/>
    <property type="match status" value="1"/>
</dbReference>
<dbReference type="PROSITE" id="PS50932">
    <property type="entry name" value="HTH_LACI_2"/>
    <property type="match status" value="1"/>
</dbReference>
<dbReference type="Proteomes" id="UP000679179">
    <property type="component" value="Unassembled WGS sequence"/>
</dbReference>
<dbReference type="InterPro" id="IPR028082">
    <property type="entry name" value="Peripla_BP_I"/>
</dbReference>
<dbReference type="InterPro" id="IPR010982">
    <property type="entry name" value="Lambda_DNA-bd_dom_sf"/>
</dbReference>
<dbReference type="GO" id="GO:0000976">
    <property type="term" value="F:transcription cis-regulatory region binding"/>
    <property type="evidence" value="ECO:0007669"/>
    <property type="project" value="TreeGrafter"/>
</dbReference>
<dbReference type="SMART" id="SM00354">
    <property type="entry name" value="HTH_LACI"/>
    <property type="match status" value="1"/>
</dbReference>
<dbReference type="Gene3D" id="1.10.260.40">
    <property type="entry name" value="lambda repressor-like DNA-binding domains"/>
    <property type="match status" value="1"/>
</dbReference>
<keyword evidence="2" id="KW-0238">DNA-binding</keyword>
<dbReference type="CDD" id="cd19975">
    <property type="entry name" value="PBP1_CcpA-like"/>
    <property type="match status" value="1"/>
</dbReference>
<protein>
    <submittedName>
        <fullName evidence="5">Catabolite control protein A</fullName>
    </submittedName>
</protein>
<dbReference type="InterPro" id="IPR000843">
    <property type="entry name" value="HTH_LacI"/>
</dbReference>
<accession>A0A919RXY6</accession>
<dbReference type="Pfam" id="PF00532">
    <property type="entry name" value="Peripla_BP_1"/>
    <property type="match status" value="1"/>
</dbReference>
<dbReference type="PRINTS" id="PR00036">
    <property type="entry name" value="HTHLACI"/>
</dbReference>
<dbReference type="SUPFAM" id="SSF53822">
    <property type="entry name" value="Periplasmic binding protein-like I"/>
    <property type="match status" value="1"/>
</dbReference>
<dbReference type="CDD" id="cd01392">
    <property type="entry name" value="HTH_LacI"/>
    <property type="match status" value="1"/>
</dbReference>
<name>A0A919RXY6_9CLOT</name>
<dbReference type="SUPFAM" id="SSF47413">
    <property type="entry name" value="lambda repressor-like DNA-binding domains"/>
    <property type="match status" value="1"/>
</dbReference>
<evidence type="ECO:0000259" key="4">
    <source>
        <dbReference type="PROSITE" id="PS50932"/>
    </source>
</evidence>